<name>A0A067D6L0_SAPPC</name>
<accession>A0A067D6L0</accession>
<organism evidence="1 2">
    <name type="scientific">Saprolegnia parasitica (strain CBS 223.65)</name>
    <dbReference type="NCBI Taxonomy" id="695850"/>
    <lineage>
        <taxon>Eukaryota</taxon>
        <taxon>Sar</taxon>
        <taxon>Stramenopiles</taxon>
        <taxon>Oomycota</taxon>
        <taxon>Saprolegniomycetes</taxon>
        <taxon>Saprolegniales</taxon>
        <taxon>Saprolegniaceae</taxon>
        <taxon>Saprolegnia</taxon>
    </lineage>
</organism>
<reference evidence="1 2" key="1">
    <citation type="journal article" date="2013" name="PLoS Genet.">
        <title>Distinctive expansion of potential virulence genes in the genome of the oomycete fish pathogen Saprolegnia parasitica.</title>
        <authorList>
            <person name="Jiang R.H."/>
            <person name="de Bruijn I."/>
            <person name="Haas B.J."/>
            <person name="Belmonte R."/>
            <person name="Lobach L."/>
            <person name="Christie J."/>
            <person name="van den Ackerveken G."/>
            <person name="Bottin A."/>
            <person name="Bulone V."/>
            <person name="Diaz-Moreno S.M."/>
            <person name="Dumas B."/>
            <person name="Fan L."/>
            <person name="Gaulin E."/>
            <person name="Govers F."/>
            <person name="Grenville-Briggs L.J."/>
            <person name="Horner N.R."/>
            <person name="Levin J.Z."/>
            <person name="Mammella M."/>
            <person name="Meijer H.J."/>
            <person name="Morris P."/>
            <person name="Nusbaum C."/>
            <person name="Oome S."/>
            <person name="Phillips A.J."/>
            <person name="van Rooyen D."/>
            <person name="Rzeszutek E."/>
            <person name="Saraiva M."/>
            <person name="Secombes C.J."/>
            <person name="Seidl M.F."/>
            <person name="Snel B."/>
            <person name="Stassen J.H."/>
            <person name="Sykes S."/>
            <person name="Tripathy S."/>
            <person name="van den Berg H."/>
            <person name="Vega-Arreguin J.C."/>
            <person name="Wawra S."/>
            <person name="Young S.K."/>
            <person name="Zeng Q."/>
            <person name="Dieguez-Uribeondo J."/>
            <person name="Russ C."/>
            <person name="Tyler B.M."/>
            <person name="van West P."/>
        </authorList>
    </citation>
    <scope>NUCLEOTIDE SEQUENCE [LARGE SCALE GENOMIC DNA]</scope>
    <source>
        <strain evidence="1 2">CBS 223.65</strain>
    </source>
</reference>
<dbReference type="KEGG" id="spar:SPRG_22083"/>
<keyword evidence="2" id="KW-1185">Reference proteome</keyword>
<dbReference type="EMBL" id="KK583191">
    <property type="protein sequence ID" value="KDO34316.1"/>
    <property type="molecule type" value="Genomic_DNA"/>
</dbReference>
<dbReference type="AlphaFoldDB" id="A0A067D6L0"/>
<evidence type="ECO:0000313" key="1">
    <source>
        <dbReference type="EMBL" id="KDO34316.1"/>
    </source>
</evidence>
<dbReference type="Proteomes" id="UP000030745">
    <property type="component" value="Unassembled WGS sequence"/>
</dbReference>
<dbReference type="VEuPathDB" id="FungiDB:SPRG_22083"/>
<sequence length="315" mass="35145">MDGVITLRGLEAAARSYLAQDEDAPELLIARNVPLVHWLEHGLDNRLFNVYWSCRFEGDAADPTTLASVYIVRAIGGPHQRGVGAISFLRTPLERNHLISTLGFDLVLPGQTRRPDTVFFQQFRDSRNSEPCVVVELEHRNRSFRRLLEWLLGYFALIPSLRTAVGIKMFKGPDDNPRQFGAVAVQLNRANGHAPHLAYVASIGTGPLTPRAMSDIYQVIRHEDADAMPHFEDGVAHEVALGHKSWQLDAMDCPVLKIKVADLLFLDDNDLLADAPPTTERLEMDLYKVIYQRRGAWDLAREIGSVLGQGAACSE</sequence>
<proteinExistence type="predicted"/>
<gene>
    <name evidence="1" type="ORF">SPRG_22083</name>
</gene>
<dbReference type="GeneID" id="24142466"/>
<dbReference type="RefSeq" id="XP_012195347.1">
    <property type="nucleotide sequence ID" value="XM_012339957.1"/>
</dbReference>
<protein>
    <submittedName>
        <fullName evidence="1">Uncharacterized protein</fullName>
    </submittedName>
</protein>
<evidence type="ECO:0000313" key="2">
    <source>
        <dbReference type="Proteomes" id="UP000030745"/>
    </source>
</evidence>